<proteinExistence type="predicted"/>
<evidence type="ECO:0000256" key="1">
    <source>
        <dbReference type="SAM" id="MobiDB-lite"/>
    </source>
</evidence>
<organism evidence="2 3">
    <name type="scientific">Oryza sativa subsp. japonica</name>
    <name type="common">Rice</name>
    <dbReference type="NCBI Taxonomy" id="39947"/>
    <lineage>
        <taxon>Eukaryota</taxon>
        <taxon>Viridiplantae</taxon>
        <taxon>Streptophyta</taxon>
        <taxon>Embryophyta</taxon>
        <taxon>Tracheophyta</taxon>
        <taxon>Spermatophyta</taxon>
        <taxon>Magnoliopsida</taxon>
        <taxon>Liliopsida</taxon>
        <taxon>Poales</taxon>
        <taxon>Poaceae</taxon>
        <taxon>BOP clade</taxon>
        <taxon>Oryzoideae</taxon>
        <taxon>Oryzeae</taxon>
        <taxon>Oryzinae</taxon>
        <taxon>Oryza</taxon>
        <taxon>Oryza sativa</taxon>
    </lineage>
</organism>
<name>A0A0N7KQP3_ORYSJ</name>
<feature type="compositionally biased region" description="Basic and acidic residues" evidence="1">
    <location>
        <begin position="203"/>
        <end position="215"/>
    </location>
</feature>
<sequence>MLPFQRELPADGKKLCYICGDDDGSHEELRCPFNYMYYHMSDEDASAGTCEGSCSAGKHPMAEAVVVYGSGRCREFLRCVVRVNNFPTKLRPWDPLLEKVFFRQTKQVFASEQLVCLYLKACKNRDFPKRATSPPAKRFFSAKKKVQQPHLPIPNPIQYSTSYSPSNPIKPNQIHRSIANSHRGNMIHKQNKSIDTVVTGREELPPAKAGGEGRCHRARSGGEQPTPPGSGERRGTAPGCATVYSRCCHRPPPPSGQI</sequence>
<reference evidence="2 3" key="3">
    <citation type="journal article" date="2013" name="Rice">
        <title>Improvement of the Oryza sativa Nipponbare reference genome using next generation sequence and optical map data.</title>
        <authorList>
            <person name="Kawahara Y."/>
            <person name="de la Bastide M."/>
            <person name="Hamilton J.P."/>
            <person name="Kanamori H."/>
            <person name="McCombie W.R."/>
            <person name="Ouyang S."/>
            <person name="Schwartz D.C."/>
            <person name="Tanaka T."/>
            <person name="Wu J."/>
            <person name="Zhou S."/>
            <person name="Childs K.L."/>
            <person name="Davidson R.M."/>
            <person name="Lin H."/>
            <person name="Quesada-Ocampo L."/>
            <person name="Vaillancourt B."/>
            <person name="Sakai H."/>
            <person name="Lee S.S."/>
            <person name="Kim J."/>
            <person name="Numa H."/>
            <person name="Itoh T."/>
            <person name="Buell C.R."/>
            <person name="Matsumoto T."/>
        </authorList>
    </citation>
    <scope>NUCLEOTIDE SEQUENCE [LARGE SCALE GENOMIC DNA]</scope>
    <source>
        <strain evidence="3">cv. Nipponbare</strain>
    </source>
</reference>
<dbReference type="Proteomes" id="UP000059680">
    <property type="component" value="Chromosome 9"/>
</dbReference>
<feature type="region of interest" description="Disordered" evidence="1">
    <location>
        <begin position="203"/>
        <end position="258"/>
    </location>
</feature>
<evidence type="ECO:0000313" key="2">
    <source>
        <dbReference type="EMBL" id="BAT07778.1"/>
    </source>
</evidence>
<dbReference type="PaxDb" id="39947-A0A0N7KQP3"/>
<dbReference type="AlphaFoldDB" id="A0A0N7KQP3"/>
<reference evidence="3" key="1">
    <citation type="journal article" date="2005" name="Nature">
        <title>The map-based sequence of the rice genome.</title>
        <authorList>
            <consortium name="International rice genome sequencing project (IRGSP)"/>
            <person name="Matsumoto T."/>
            <person name="Wu J."/>
            <person name="Kanamori H."/>
            <person name="Katayose Y."/>
            <person name="Fujisawa M."/>
            <person name="Namiki N."/>
            <person name="Mizuno H."/>
            <person name="Yamamoto K."/>
            <person name="Antonio B.A."/>
            <person name="Baba T."/>
            <person name="Sakata K."/>
            <person name="Nagamura Y."/>
            <person name="Aoki H."/>
            <person name="Arikawa K."/>
            <person name="Arita K."/>
            <person name="Bito T."/>
            <person name="Chiden Y."/>
            <person name="Fujitsuka N."/>
            <person name="Fukunaka R."/>
            <person name="Hamada M."/>
            <person name="Harada C."/>
            <person name="Hayashi A."/>
            <person name="Hijishita S."/>
            <person name="Honda M."/>
            <person name="Hosokawa S."/>
            <person name="Ichikawa Y."/>
            <person name="Idonuma A."/>
            <person name="Iijima M."/>
            <person name="Ikeda M."/>
            <person name="Ikeno M."/>
            <person name="Ito K."/>
            <person name="Ito S."/>
            <person name="Ito T."/>
            <person name="Ito Y."/>
            <person name="Ito Y."/>
            <person name="Iwabuchi A."/>
            <person name="Kamiya K."/>
            <person name="Karasawa W."/>
            <person name="Kurita K."/>
            <person name="Katagiri S."/>
            <person name="Kikuta A."/>
            <person name="Kobayashi H."/>
            <person name="Kobayashi N."/>
            <person name="Machita K."/>
            <person name="Maehara T."/>
            <person name="Masukawa M."/>
            <person name="Mizubayashi T."/>
            <person name="Mukai Y."/>
            <person name="Nagasaki H."/>
            <person name="Nagata Y."/>
            <person name="Naito S."/>
            <person name="Nakashima M."/>
            <person name="Nakama Y."/>
            <person name="Nakamichi Y."/>
            <person name="Nakamura M."/>
            <person name="Meguro A."/>
            <person name="Negishi M."/>
            <person name="Ohta I."/>
            <person name="Ohta T."/>
            <person name="Okamoto M."/>
            <person name="Ono N."/>
            <person name="Saji S."/>
            <person name="Sakaguchi M."/>
            <person name="Sakai K."/>
            <person name="Shibata M."/>
            <person name="Shimokawa T."/>
            <person name="Song J."/>
            <person name="Takazaki Y."/>
            <person name="Terasawa K."/>
            <person name="Tsugane M."/>
            <person name="Tsuji K."/>
            <person name="Ueda S."/>
            <person name="Waki K."/>
            <person name="Yamagata H."/>
            <person name="Yamamoto M."/>
            <person name="Yamamoto S."/>
            <person name="Yamane H."/>
            <person name="Yoshiki S."/>
            <person name="Yoshihara R."/>
            <person name="Yukawa K."/>
            <person name="Zhong H."/>
            <person name="Yano M."/>
            <person name="Yuan Q."/>
            <person name="Ouyang S."/>
            <person name="Liu J."/>
            <person name="Jones K.M."/>
            <person name="Gansberger K."/>
            <person name="Moffat K."/>
            <person name="Hill J."/>
            <person name="Bera J."/>
            <person name="Fadrosh D."/>
            <person name="Jin S."/>
            <person name="Johri S."/>
            <person name="Kim M."/>
            <person name="Overton L."/>
            <person name="Reardon M."/>
            <person name="Tsitrin T."/>
            <person name="Vuong H."/>
            <person name="Weaver B."/>
            <person name="Ciecko A."/>
            <person name="Tallon L."/>
            <person name="Jackson J."/>
            <person name="Pai G."/>
            <person name="Aken S.V."/>
            <person name="Utterback T."/>
            <person name="Reidmuller S."/>
            <person name="Feldblyum T."/>
            <person name="Hsiao J."/>
            <person name="Zismann V."/>
            <person name="Iobst S."/>
            <person name="de Vazeille A.R."/>
            <person name="Buell C.R."/>
            <person name="Ying K."/>
            <person name="Li Y."/>
            <person name="Lu T."/>
            <person name="Huang Y."/>
            <person name="Zhao Q."/>
            <person name="Feng Q."/>
            <person name="Zhang L."/>
            <person name="Zhu J."/>
            <person name="Weng Q."/>
            <person name="Mu J."/>
            <person name="Lu Y."/>
            <person name="Fan D."/>
            <person name="Liu Y."/>
            <person name="Guan J."/>
            <person name="Zhang Y."/>
            <person name="Yu S."/>
            <person name="Liu X."/>
            <person name="Zhang Y."/>
            <person name="Hong G."/>
            <person name="Han B."/>
            <person name="Choisne N."/>
            <person name="Demange N."/>
            <person name="Orjeda G."/>
            <person name="Samain S."/>
            <person name="Cattolico L."/>
            <person name="Pelletier E."/>
            <person name="Couloux A."/>
            <person name="Segurens B."/>
            <person name="Wincker P."/>
            <person name="D'Hont A."/>
            <person name="Scarpelli C."/>
            <person name="Weissenbach J."/>
            <person name="Salanoubat M."/>
            <person name="Quetier F."/>
            <person name="Yu Y."/>
            <person name="Kim H.R."/>
            <person name="Rambo T."/>
            <person name="Currie J."/>
            <person name="Collura K."/>
            <person name="Luo M."/>
            <person name="Yang T."/>
            <person name="Ammiraju J.S.S."/>
            <person name="Engler F."/>
            <person name="Soderlund C."/>
            <person name="Wing R.A."/>
            <person name="Palmer L.E."/>
            <person name="de la Bastide M."/>
            <person name="Spiegel L."/>
            <person name="Nascimento L."/>
            <person name="Zutavern T."/>
            <person name="O'Shaughnessy A."/>
            <person name="Dike S."/>
            <person name="Dedhia N."/>
            <person name="Preston R."/>
            <person name="Balija V."/>
            <person name="McCombie W.R."/>
            <person name="Chow T."/>
            <person name="Chen H."/>
            <person name="Chung M."/>
            <person name="Chen C."/>
            <person name="Shaw J."/>
            <person name="Wu H."/>
            <person name="Hsiao K."/>
            <person name="Chao Y."/>
            <person name="Chu M."/>
            <person name="Cheng C."/>
            <person name="Hour A."/>
            <person name="Lee P."/>
            <person name="Lin S."/>
            <person name="Lin Y."/>
            <person name="Liou J."/>
            <person name="Liu S."/>
            <person name="Hsing Y."/>
            <person name="Raghuvanshi S."/>
            <person name="Mohanty A."/>
            <person name="Bharti A.K."/>
            <person name="Gaur A."/>
            <person name="Gupta V."/>
            <person name="Kumar D."/>
            <person name="Ravi V."/>
            <person name="Vij S."/>
            <person name="Kapur A."/>
            <person name="Khurana P."/>
            <person name="Khurana P."/>
            <person name="Khurana J.P."/>
            <person name="Tyagi A.K."/>
            <person name="Gaikwad K."/>
            <person name="Singh A."/>
            <person name="Dalal V."/>
            <person name="Srivastava S."/>
            <person name="Dixit A."/>
            <person name="Pal A.K."/>
            <person name="Ghazi I.A."/>
            <person name="Yadav M."/>
            <person name="Pandit A."/>
            <person name="Bhargava A."/>
            <person name="Sureshbabu K."/>
            <person name="Batra K."/>
            <person name="Sharma T.R."/>
            <person name="Mohapatra T."/>
            <person name="Singh N.K."/>
            <person name="Messing J."/>
            <person name="Nelson A.B."/>
            <person name="Fuks G."/>
            <person name="Kavchok S."/>
            <person name="Keizer G."/>
            <person name="Linton E."/>
            <person name="Llaca V."/>
            <person name="Song R."/>
            <person name="Tanyolac B."/>
            <person name="Young S."/>
            <person name="Ho-Il K."/>
            <person name="Hahn J.H."/>
            <person name="Sangsakoo G."/>
            <person name="Vanavichit A."/>
            <person name="de Mattos Luiz.A.T."/>
            <person name="Zimmer P.D."/>
            <person name="Malone G."/>
            <person name="Dellagostin O."/>
            <person name="de Oliveira A.C."/>
            <person name="Bevan M."/>
            <person name="Bancroft I."/>
            <person name="Minx P."/>
            <person name="Cordum H."/>
            <person name="Wilson R."/>
            <person name="Cheng Z."/>
            <person name="Jin W."/>
            <person name="Jiang J."/>
            <person name="Leong S.A."/>
            <person name="Iwama H."/>
            <person name="Gojobori T."/>
            <person name="Itoh T."/>
            <person name="Niimura Y."/>
            <person name="Fujii Y."/>
            <person name="Habara T."/>
            <person name="Sakai H."/>
            <person name="Sato Y."/>
            <person name="Wilson G."/>
            <person name="Kumar K."/>
            <person name="McCouch S."/>
            <person name="Juretic N."/>
            <person name="Hoen D."/>
            <person name="Wright S."/>
            <person name="Bruskiewich R."/>
            <person name="Bureau T."/>
            <person name="Miyao A."/>
            <person name="Hirochika H."/>
            <person name="Nishikawa T."/>
            <person name="Kadowaki K."/>
            <person name="Sugiura M."/>
            <person name="Burr B."/>
            <person name="Sasaki T."/>
        </authorList>
    </citation>
    <scope>NUCLEOTIDE SEQUENCE [LARGE SCALE GENOMIC DNA]</scope>
    <source>
        <strain evidence="3">cv. Nipponbare</strain>
    </source>
</reference>
<evidence type="ECO:0000313" key="3">
    <source>
        <dbReference type="Proteomes" id="UP000059680"/>
    </source>
</evidence>
<keyword evidence="3" id="KW-1185">Reference proteome</keyword>
<accession>A0A0N7KQP3</accession>
<reference evidence="2 3" key="2">
    <citation type="journal article" date="2013" name="Plant Cell Physiol.">
        <title>Rice Annotation Project Database (RAP-DB): an integrative and interactive database for rice genomics.</title>
        <authorList>
            <person name="Sakai H."/>
            <person name="Lee S.S."/>
            <person name="Tanaka T."/>
            <person name="Numa H."/>
            <person name="Kim J."/>
            <person name="Kawahara Y."/>
            <person name="Wakimoto H."/>
            <person name="Yang C.C."/>
            <person name="Iwamoto M."/>
            <person name="Abe T."/>
            <person name="Yamada Y."/>
            <person name="Muto A."/>
            <person name="Inokuchi H."/>
            <person name="Ikemura T."/>
            <person name="Matsumoto T."/>
            <person name="Sasaki T."/>
            <person name="Itoh T."/>
        </authorList>
    </citation>
    <scope>NUCLEOTIDE SEQUENCE [LARGE SCALE GENOMIC DNA]</scope>
    <source>
        <strain evidence="3">cv. Nipponbare</strain>
    </source>
</reference>
<gene>
    <name evidence="2" type="ordered locus">Os09g0372200</name>
    <name evidence="2" type="ORF">OSNPB_090372200</name>
</gene>
<dbReference type="InParanoid" id="A0A0N7KQP3"/>
<dbReference type="EMBL" id="AP014965">
    <property type="protein sequence ID" value="BAT07778.1"/>
    <property type="molecule type" value="Genomic_DNA"/>
</dbReference>
<protein>
    <submittedName>
        <fullName evidence="2">Os09g0372200 protein</fullName>
    </submittedName>
</protein>